<keyword evidence="6" id="KW-0732">Signal</keyword>
<dbReference type="Gene3D" id="2.60.120.200">
    <property type="match status" value="1"/>
</dbReference>
<dbReference type="InterPro" id="IPR023828">
    <property type="entry name" value="Peptidase_S8_Ser-AS"/>
</dbReference>
<dbReference type="InterPro" id="IPR008979">
    <property type="entry name" value="Galactose-bd-like_sf"/>
</dbReference>
<evidence type="ECO:0000313" key="9">
    <source>
        <dbReference type="Proteomes" id="UP001139971"/>
    </source>
</evidence>
<dbReference type="Proteomes" id="UP001139971">
    <property type="component" value="Unassembled WGS sequence"/>
</dbReference>
<feature type="active site" description="Charge relay system" evidence="5">
    <location>
        <position position="553"/>
    </location>
</feature>
<dbReference type="PROSITE" id="PS51892">
    <property type="entry name" value="SUBTILASE"/>
    <property type="match status" value="1"/>
</dbReference>
<dbReference type="Pfam" id="PF00082">
    <property type="entry name" value="Peptidase_S8"/>
    <property type="match status" value="1"/>
</dbReference>
<dbReference type="EMBL" id="JAOVZO020000019">
    <property type="protein sequence ID" value="MDC8014947.1"/>
    <property type="molecule type" value="Genomic_DNA"/>
</dbReference>
<dbReference type="Gene3D" id="3.40.50.200">
    <property type="entry name" value="Peptidase S8/S53 domain"/>
    <property type="match status" value="1"/>
</dbReference>
<evidence type="ECO:0000256" key="1">
    <source>
        <dbReference type="ARBA" id="ARBA00011073"/>
    </source>
</evidence>
<feature type="domain" description="Peptidase S8/S53" evidence="7">
    <location>
        <begin position="312"/>
        <end position="566"/>
    </location>
</feature>
<evidence type="ECO:0000256" key="4">
    <source>
        <dbReference type="ARBA" id="ARBA00022825"/>
    </source>
</evidence>
<keyword evidence="2 5" id="KW-0645">Protease</keyword>
<proteinExistence type="inferred from homology"/>
<dbReference type="InterPro" id="IPR000209">
    <property type="entry name" value="Peptidase_S8/S53_dom"/>
</dbReference>
<dbReference type="GO" id="GO:0004252">
    <property type="term" value="F:serine-type endopeptidase activity"/>
    <property type="evidence" value="ECO:0007669"/>
    <property type="project" value="UniProtKB-UniRule"/>
</dbReference>
<dbReference type="Gene3D" id="2.60.40.10">
    <property type="entry name" value="Immunoglobulins"/>
    <property type="match status" value="1"/>
</dbReference>
<evidence type="ECO:0000313" key="8">
    <source>
        <dbReference type="EMBL" id="MDC8014947.1"/>
    </source>
</evidence>
<keyword evidence="4 5" id="KW-0720">Serine protease</keyword>
<name>A0A9X3YMC7_9GAMM</name>
<feature type="chain" id="PRO_5040737462" evidence="6">
    <location>
        <begin position="27"/>
        <end position="1175"/>
    </location>
</feature>
<evidence type="ECO:0000256" key="2">
    <source>
        <dbReference type="ARBA" id="ARBA00022670"/>
    </source>
</evidence>
<reference evidence="8" key="1">
    <citation type="submission" date="2023-02" db="EMBL/GenBank/DDBJ databases">
        <title>Tahibacter soli sp. nov. isolated from soil.</title>
        <authorList>
            <person name="Baek J.H."/>
            <person name="Lee J.K."/>
            <person name="Choi D.G."/>
            <person name="Jeon C.O."/>
        </authorList>
    </citation>
    <scope>NUCLEOTIDE SEQUENCE</scope>
    <source>
        <strain evidence="8">BL</strain>
    </source>
</reference>
<dbReference type="InterPro" id="IPR013783">
    <property type="entry name" value="Ig-like_fold"/>
</dbReference>
<comment type="caution">
    <text evidence="8">The sequence shown here is derived from an EMBL/GenBank/DDBJ whole genome shotgun (WGS) entry which is preliminary data.</text>
</comment>
<dbReference type="PROSITE" id="PS00138">
    <property type="entry name" value="SUBTILASE_SER"/>
    <property type="match status" value="1"/>
</dbReference>
<dbReference type="Gene3D" id="2.60.120.380">
    <property type="match status" value="1"/>
</dbReference>
<accession>A0A9X3YMC7</accession>
<dbReference type="PANTHER" id="PTHR43399:SF4">
    <property type="entry name" value="CELL WALL-ASSOCIATED PROTEASE"/>
    <property type="match status" value="1"/>
</dbReference>
<dbReference type="AlphaFoldDB" id="A0A9X3YMC7"/>
<protein>
    <submittedName>
        <fullName evidence="8">S8 family serine peptidase</fullName>
    </submittedName>
</protein>
<evidence type="ECO:0000256" key="3">
    <source>
        <dbReference type="ARBA" id="ARBA00022801"/>
    </source>
</evidence>
<evidence type="ECO:0000259" key="7">
    <source>
        <dbReference type="Pfam" id="PF00082"/>
    </source>
</evidence>
<evidence type="ECO:0000256" key="5">
    <source>
        <dbReference type="PROSITE-ProRule" id="PRU01240"/>
    </source>
</evidence>
<comment type="similarity">
    <text evidence="1 5">Belongs to the peptidase S8 family.</text>
</comment>
<evidence type="ECO:0000256" key="6">
    <source>
        <dbReference type="SAM" id="SignalP"/>
    </source>
</evidence>
<dbReference type="InterPro" id="IPR036852">
    <property type="entry name" value="Peptidase_S8/S53_dom_sf"/>
</dbReference>
<keyword evidence="9" id="KW-1185">Reference proteome</keyword>
<feature type="signal peptide" evidence="6">
    <location>
        <begin position="1"/>
        <end position="26"/>
    </location>
</feature>
<sequence length="1175" mass="121170">MRHPITAAVLAALVASGGLAAPRAFAASSRLLHFDAALVDTRAAAPAAPAPFAAHAAPEAGLRLVQFDGRVRQERLDALAARGIVPLQYVADDGYLVWADADAVARLAELRRDASWLAYDAPFQTFLKVDTALAQRIERAVGTGDDVDIVVQVYAHAGDADTRRFVESLGVVPTAQLAPLGPGAVAYAWAPVLKFANLALRVRAADVPAIAARPDVTYVGLRTEAVLFDEQQALILSGDMAPGPAAPSYLAFLLDRGFSRDPTDYALVDITDSTIHEGTSGVTALATADEMLHVDGDIARPSRVEYVENCSTVPDAQLGSMDGHGSINAGILAGYDQRTGYPYVDLDGRHSGLGINPFARIGSTTIFTGSPAAWNVAGCGDTDQGIVRANAANGARISSNSWGYRASASYSDHDQIWDAAVRDVDVETPGNQPMIYVFAAANDGPGLGTVGSPGSGKNVITVGASENLRPFETPADRCQNDGVAAGDDPQSIAGFSSRGPVAGNRVKPDVVAPGTHILGSASVFSGYAGGGVCIQYYPDATPQTEFAASSGTSHSTPAVSGVASLAYWWIERGGAGPYAGTLDEVGGARAPSPALMKAWLVAHPSYLTGMSANDDLPSNDQGYGMPNLADMFGDTRRVLVDQSDTFDAAGEAREYAWGAVDVGKPVRIALAWTDAPGQLGTSPQVNDLDLVVVANGQTYRGNRFSKQWSVPGGERDARNNVEAVFLPPGILGDVTVRVEATNVAGDGVPGTGDATDQDFALVCTNCTRQPSFTLTSEAAGVSVCTGGSNATTFDVTPVVGFASPVTFATSGLPGGVSANVAPNPATPPAQPQLAVNAAASAAPGIYDATLTATSGAIEKTLPLTVGVYAAPPASSSPLAPANGAANVSATPTLTWTAADRAFAYVVQIATDPGFANIVRERETRDTAWTLASGEALDTSARYYWRVIARNACGDSGGDTLFADGFESAAAAAQAFTTLALPGDCPVDATTVAIYADDMESGAAGWTHGAPAGNADRWTLGDVANSGAFAWQAQAPASGSPNRQWLVSPPVALPANLATASLAFWNRQNLKAGGAGVCNDAAIVEVSANGGGTWTQLTGALTQAFDGDVSAAFANPLAGKRAWCGDPRDWGRAVVDASAYAGRTVQFRFTAGHDRFPHRPGANLVVDDVRVTGCTP</sequence>
<keyword evidence="3 5" id="KW-0378">Hydrolase</keyword>
<organism evidence="8 9">
    <name type="scientific">Tahibacter soli</name>
    <dbReference type="NCBI Taxonomy" id="2983605"/>
    <lineage>
        <taxon>Bacteria</taxon>
        <taxon>Pseudomonadati</taxon>
        <taxon>Pseudomonadota</taxon>
        <taxon>Gammaproteobacteria</taxon>
        <taxon>Lysobacterales</taxon>
        <taxon>Rhodanobacteraceae</taxon>
        <taxon>Tahibacter</taxon>
    </lineage>
</organism>
<feature type="active site" description="Charge relay system" evidence="5">
    <location>
        <position position="324"/>
    </location>
</feature>
<dbReference type="GO" id="GO:0006508">
    <property type="term" value="P:proteolysis"/>
    <property type="evidence" value="ECO:0007669"/>
    <property type="project" value="UniProtKB-KW"/>
</dbReference>
<dbReference type="SUPFAM" id="SSF49785">
    <property type="entry name" value="Galactose-binding domain-like"/>
    <property type="match status" value="1"/>
</dbReference>
<feature type="active site" description="Charge relay system" evidence="5">
    <location>
        <position position="255"/>
    </location>
</feature>
<dbReference type="RefSeq" id="WP_263540815.1">
    <property type="nucleotide sequence ID" value="NZ_JAOVZO020000019.1"/>
</dbReference>
<dbReference type="PANTHER" id="PTHR43399">
    <property type="entry name" value="SUBTILISIN-RELATED"/>
    <property type="match status" value="1"/>
</dbReference>
<dbReference type="SUPFAM" id="SSF52743">
    <property type="entry name" value="Subtilisin-like"/>
    <property type="match status" value="1"/>
</dbReference>
<gene>
    <name evidence="8" type="ORF">OD750_020575</name>
</gene>
<dbReference type="InterPro" id="IPR051048">
    <property type="entry name" value="Peptidase_S8/S53_subtilisin"/>
</dbReference>